<dbReference type="GO" id="GO:0005886">
    <property type="term" value="C:plasma membrane"/>
    <property type="evidence" value="ECO:0007669"/>
    <property type="project" value="UniProtKB-SubCell"/>
</dbReference>
<dbReference type="InterPro" id="IPR004638">
    <property type="entry name" value="EmrB-like"/>
</dbReference>
<name>H0E9F4_9ACTN</name>
<gene>
    <name evidence="9" type="ORF">PAI11_34730</name>
</gene>
<feature type="transmembrane region" description="Helical" evidence="7">
    <location>
        <begin position="121"/>
        <end position="139"/>
    </location>
</feature>
<feature type="transmembrane region" description="Helical" evidence="7">
    <location>
        <begin position="370"/>
        <end position="393"/>
    </location>
</feature>
<feature type="domain" description="Major facilitator superfamily (MFS) profile" evidence="8">
    <location>
        <begin position="23"/>
        <end position="466"/>
    </location>
</feature>
<dbReference type="GO" id="GO:0022857">
    <property type="term" value="F:transmembrane transporter activity"/>
    <property type="evidence" value="ECO:0007669"/>
    <property type="project" value="InterPro"/>
</dbReference>
<evidence type="ECO:0000313" key="10">
    <source>
        <dbReference type="Proteomes" id="UP000005143"/>
    </source>
</evidence>
<evidence type="ECO:0000259" key="8">
    <source>
        <dbReference type="PROSITE" id="PS50850"/>
    </source>
</evidence>
<feature type="transmembrane region" description="Helical" evidence="7">
    <location>
        <begin position="65"/>
        <end position="84"/>
    </location>
</feature>
<evidence type="ECO:0000256" key="7">
    <source>
        <dbReference type="SAM" id="Phobius"/>
    </source>
</evidence>
<feature type="transmembrane region" description="Helical" evidence="7">
    <location>
        <begin position="21"/>
        <end position="45"/>
    </location>
</feature>
<feature type="transmembrane region" description="Helical" evidence="7">
    <location>
        <begin position="414"/>
        <end position="436"/>
    </location>
</feature>
<dbReference type="InterPro" id="IPR036259">
    <property type="entry name" value="MFS_trans_sf"/>
</dbReference>
<feature type="transmembrane region" description="Helical" evidence="7">
    <location>
        <begin position="151"/>
        <end position="170"/>
    </location>
</feature>
<feature type="transmembrane region" description="Helical" evidence="7">
    <location>
        <begin position="340"/>
        <end position="358"/>
    </location>
</feature>
<evidence type="ECO:0000313" key="9">
    <source>
        <dbReference type="EMBL" id="EHN09687.1"/>
    </source>
</evidence>
<protein>
    <submittedName>
        <fullName evidence="9">Transmembrane efflux protein</fullName>
    </submittedName>
</protein>
<feature type="transmembrane region" description="Helical" evidence="7">
    <location>
        <begin position="488"/>
        <end position="510"/>
    </location>
</feature>
<dbReference type="Gene3D" id="1.20.1250.20">
    <property type="entry name" value="MFS general substrate transporter like domains"/>
    <property type="match status" value="1"/>
</dbReference>
<feature type="transmembrane region" description="Helical" evidence="7">
    <location>
        <begin position="210"/>
        <end position="228"/>
    </location>
</feature>
<keyword evidence="4 7" id="KW-0812">Transmembrane</keyword>
<evidence type="ECO:0000256" key="5">
    <source>
        <dbReference type="ARBA" id="ARBA00022989"/>
    </source>
</evidence>
<dbReference type="InterPro" id="IPR011701">
    <property type="entry name" value="MFS"/>
</dbReference>
<dbReference type="RefSeq" id="WP_007577600.1">
    <property type="nucleotide sequence ID" value="NZ_AGUD01000259.1"/>
</dbReference>
<dbReference type="Pfam" id="PF07690">
    <property type="entry name" value="MFS_1"/>
    <property type="match status" value="1"/>
</dbReference>
<dbReference type="AlphaFoldDB" id="H0E9F4"/>
<evidence type="ECO:0000256" key="3">
    <source>
        <dbReference type="ARBA" id="ARBA00022475"/>
    </source>
</evidence>
<keyword evidence="5 7" id="KW-1133">Transmembrane helix</keyword>
<evidence type="ECO:0000256" key="4">
    <source>
        <dbReference type="ARBA" id="ARBA00022692"/>
    </source>
</evidence>
<organism evidence="9 10">
    <name type="scientific">Patulibacter medicamentivorans</name>
    <dbReference type="NCBI Taxonomy" id="1097667"/>
    <lineage>
        <taxon>Bacteria</taxon>
        <taxon>Bacillati</taxon>
        <taxon>Actinomycetota</taxon>
        <taxon>Thermoleophilia</taxon>
        <taxon>Solirubrobacterales</taxon>
        <taxon>Patulibacteraceae</taxon>
        <taxon>Patulibacter</taxon>
    </lineage>
</organism>
<feature type="transmembrane region" description="Helical" evidence="7">
    <location>
        <begin position="234"/>
        <end position="257"/>
    </location>
</feature>
<keyword evidence="3" id="KW-1003">Cell membrane</keyword>
<feature type="transmembrane region" description="Helical" evidence="7">
    <location>
        <begin position="91"/>
        <end position="115"/>
    </location>
</feature>
<feature type="transmembrane region" description="Helical" evidence="7">
    <location>
        <begin position="176"/>
        <end position="198"/>
    </location>
</feature>
<evidence type="ECO:0000256" key="1">
    <source>
        <dbReference type="ARBA" id="ARBA00004651"/>
    </source>
</evidence>
<dbReference type="SUPFAM" id="SSF103473">
    <property type="entry name" value="MFS general substrate transporter"/>
    <property type="match status" value="1"/>
</dbReference>
<dbReference type="PROSITE" id="PS50850">
    <property type="entry name" value="MFS"/>
    <property type="match status" value="1"/>
</dbReference>
<dbReference type="EMBL" id="AGUD01000259">
    <property type="protein sequence ID" value="EHN09687.1"/>
    <property type="molecule type" value="Genomic_DNA"/>
</dbReference>
<evidence type="ECO:0000256" key="6">
    <source>
        <dbReference type="ARBA" id="ARBA00023136"/>
    </source>
</evidence>
<keyword evidence="10" id="KW-1185">Reference proteome</keyword>
<dbReference type="NCBIfam" id="TIGR00711">
    <property type="entry name" value="efflux_EmrB"/>
    <property type="match status" value="1"/>
</dbReference>
<keyword evidence="6 7" id="KW-0472">Membrane</keyword>
<reference evidence="9 10" key="1">
    <citation type="journal article" date="2013" name="Biodegradation">
        <title>Quantitative proteomic analysis of ibuprofen-degrading Patulibacter sp. strain I11.</title>
        <authorList>
            <person name="Almeida B."/>
            <person name="Kjeldal H."/>
            <person name="Lolas I."/>
            <person name="Knudsen A.D."/>
            <person name="Carvalho G."/>
            <person name="Nielsen K.L."/>
            <person name="Barreto Crespo M.T."/>
            <person name="Stensballe A."/>
            <person name="Nielsen J.L."/>
        </authorList>
    </citation>
    <scope>NUCLEOTIDE SEQUENCE [LARGE SCALE GENOMIC DNA]</scope>
    <source>
        <strain evidence="9 10">I11</strain>
    </source>
</reference>
<sequence length="547" mass="55635">MSRPPHSPPPATVAADARTKRLTLLACILGSTIVMVDGSVVNVALPHISKDLGGGLAGQQWTSNAYLLTLGSLLMVAGSLGDVFGERRIFLLGVAGFGVTSLICAAAPSIGVLIAGRALQGASGALLTPAALAVIVATFDEDDRNRAIGSWTAWGGIGAAIGPLLGGWLVDAASWQWVFLINVPLVLLTLWIIVLAIPAAGERGERRLDLVGAALCATGLAGLTFGLIQQPLAGWGSLSVVGPLAGGALVFAVFLLYERRAREPMLPLDLFRRRNFAVGNVETLVMYAGLALVFFYLTIYLQQVAGFDALKAGLAGLPVTILMLLLASRFGALADRIGPRLFMGAGPVVSGVGLLLLLRLDRDVSYLGDVLPAMVVFGIGLCITVAPLTATVLADADAHNAGAASGVNNAIARVAGLIGIAAVGVVVASSFSSGVADRLEGRPLSPAGRAVVADARDAPLSRPDVSGLPAAEARAIDDAAVASSTHSFHLGMGVSAGLLLLGGALGAAGIRNPRRLVRASECAGGQLVGQPCDAAHPERGAAEPASA</sequence>
<comment type="caution">
    <text evidence="9">The sequence shown here is derived from an EMBL/GenBank/DDBJ whole genome shotgun (WGS) entry which is preliminary data.</text>
</comment>
<dbReference type="PANTHER" id="PTHR42718">
    <property type="entry name" value="MAJOR FACILITATOR SUPERFAMILY MULTIDRUG TRANSPORTER MFSC"/>
    <property type="match status" value="1"/>
</dbReference>
<feature type="transmembrane region" description="Helical" evidence="7">
    <location>
        <begin position="309"/>
        <end position="328"/>
    </location>
</feature>
<dbReference type="InterPro" id="IPR020846">
    <property type="entry name" value="MFS_dom"/>
</dbReference>
<dbReference type="Gene3D" id="1.20.1720.10">
    <property type="entry name" value="Multidrug resistance protein D"/>
    <property type="match status" value="1"/>
</dbReference>
<feature type="transmembrane region" description="Helical" evidence="7">
    <location>
        <begin position="277"/>
        <end position="297"/>
    </location>
</feature>
<keyword evidence="2" id="KW-0813">Transport</keyword>
<dbReference type="CDD" id="cd17321">
    <property type="entry name" value="MFS_MMR_MDR_like"/>
    <property type="match status" value="1"/>
</dbReference>
<dbReference type="Proteomes" id="UP000005143">
    <property type="component" value="Unassembled WGS sequence"/>
</dbReference>
<dbReference type="PANTHER" id="PTHR42718:SF42">
    <property type="entry name" value="EXPORT PROTEIN"/>
    <property type="match status" value="1"/>
</dbReference>
<proteinExistence type="predicted"/>
<evidence type="ECO:0000256" key="2">
    <source>
        <dbReference type="ARBA" id="ARBA00022448"/>
    </source>
</evidence>
<comment type="subcellular location">
    <subcellularLocation>
        <location evidence="1">Cell membrane</location>
        <topology evidence="1">Multi-pass membrane protein</topology>
    </subcellularLocation>
</comment>
<accession>H0E9F4</accession>